<evidence type="ECO:0008006" key="4">
    <source>
        <dbReference type="Google" id="ProtNLM"/>
    </source>
</evidence>
<sequence length="124" mass="12767">MRSQSILALGLATIAAAAPKPQTPDKPIDFVISLFETNLTCDTSTTPAKSVTGTGCQNRTLSKGGSALVRISVSSPGGFVTGYSEEGCKGEVLVVFTQTDGCTSFDDVSVKSWIGGAPFDESGK</sequence>
<proteinExistence type="predicted"/>
<name>A0A9P4P530_9PLEO</name>
<dbReference type="Proteomes" id="UP000799764">
    <property type="component" value="Unassembled WGS sequence"/>
</dbReference>
<dbReference type="EMBL" id="MU001512">
    <property type="protein sequence ID" value="KAF2438520.1"/>
    <property type="molecule type" value="Genomic_DNA"/>
</dbReference>
<dbReference type="AlphaFoldDB" id="A0A9P4P530"/>
<accession>A0A9P4P530</accession>
<keyword evidence="3" id="KW-1185">Reference proteome</keyword>
<feature type="chain" id="PRO_5040433906" description="Hypersensitive response-inducing protein" evidence="1">
    <location>
        <begin position="18"/>
        <end position="124"/>
    </location>
</feature>
<gene>
    <name evidence="2" type="ORF">P171DRAFT_436986</name>
</gene>
<evidence type="ECO:0000313" key="3">
    <source>
        <dbReference type="Proteomes" id="UP000799764"/>
    </source>
</evidence>
<dbReference type="OrthoDB" id="3769991at2759"/>
<evidence type="ECO:0000256" key="1">
    <source>
        <dbReference type="SAM" id="SignalP"/>
    </source>
</evidence>
<keyword evidence="1" id="KW-0732">Signal</keyword>
<protein>
    <recommendedName>
        <fullName evidence="4">Hypersensitive response-inducing protein</fullName>
    </recommendedName>
</protein>
<comment type="caution">
    <text evidence="2">The sequence shown here is derived from an EMBL/GenBank/DDBJ whole genome shotgun (WGS) entry which is preliminary data.</text>
</comment>
<reference evidence="2" key="1">
    <citation type="journal article" date="2020" name="Stud. Mycol.">
        <title>101 Dothideomycetes genomes: a test case for predicting lifestyles and emergence of pathogens.</title>
        <authorList>
            <person name="Haridas S."/>
            <person name="Albert R."/>
            <person name="Binder M."/>
            <person name="Bloem J."/>
            <person name="Labutti K."/>
            <person name="Salamov A."/>
            <person name="Andreopoulos B."/>
            <person name="Baker S."/>
            <person name="Barry K."/>
            <person name="Bills G."/>
            <person name="Bluhm B."/>
            <person name="Cannon C."/>
            <person name="Castanera R."/>
            <person name="Culley D."/>
            <person name="Daum C."/>
            <person name="Ezra D."/>
            <person name="Gonzalez J."/>
            <person name="Henrissat B."/>
            <person name="Kuo A."/>
            <person name="Liang C."/>
            <person name="Lipzen A."/>
            <person name="Lutzoni F."/>
            <person name="Magnuson J."/>
            <person name="Mondo S."/>
            <person name="Nolan M."/>
            <person name="Ohm R."/>
            <person name="Pangilinan J."/>
            <person name="Park H.-J."/>
            <person name="Ramirez L."/>
            <person name="Alfaro M."/>
            <person name="Sun H."/>
            <person name="Tritt A."/>
            <person name="Yoshinaga Y."/>
            <person name="Zwiers L.-H."/>
            <person name="Turgeon B."/>
            <person name="Goodwin S."/>
            <person name="Spatafora J."/>
            <person name="Crous P."/>
            <person name="Grigoriev I."/>
        </authorList>
    </citation>
    <scope>NUCLEOTIDE SEQUENCE</scope>
    <source>
        <strain evidence="2">CBS 690.94</strain>
    </source>
</reference>
<organism evidence="2 3">
    <name type="scientific">Karstenula rhodostoma CBS 690.94</name>
    <dbReference type="NCBI Taxonomy" id="1392251"/>
    <lineage>
        <taxon>Eukaryota</taxon>
        <taxon>Fungi</taxon>
        <taxon>Dikarya</taxon>
        <taxon>Ascomycota</taxon>
        <taxon>Pezizomycotina</taxon>
        <taxon>Dothideomycetes</taxon>
        <taxon>Pleosporomycetidae</taxon>
        <taxon>Pleosporales</taxon>
        <taxon>Massarineae</taxon>
        <taxon>Didymosphaeriaceae</taxon>
        <taxon>Karstenula</taxon>
    </lineage>
</organism>
<feature type="signal peptide" evidence="1">
    <location>
        <begin position="1"/>
        <end position="17"/>
    </location>
</feature>
<evidence type="ECO:0000313" key="2">
    <source>
        <dbReference type="EMBL" id="KAF2438520.1"/>
    </source>
</evidence>